<sequence length="90" mass="10559">MQYLQQCTRLLASFQVTASSRSRWVGRASLRSRCSPGSRRPRRAGLQYDALTDTYPDVWRTQKRWKNTCRVLILSLDDGTEHLAYFKFTK</sequence>
<keyword evidence="2" id="KW-1185">Reference proteome</keyword>
<comment type="caution">
    <text evidence="1">The sequence shown here is derived from an EMBL/GenBank/DDBJ whole genome shotgun (WGS) entry which is preliminary data.</text>
</comment>
<name>A0ABS7TW28_9BACT</name>
<accession>A0ABS7TW28</accession>
<dbReference type="NCBIfam" id="NF038114">
    <property type="entry name" value="rightmost"/>
    <property type="match status" value="1"/>
</dbReference>
<gene>
    <name evidence="1" type="ORF">K7C98_24780</name>
</gene>
<reference evidence="1" key="1">
    <citation type="submission" date="2021-08" db="EMBL/GenBank/DDBJ databases">
        <authorList>
            <person name="Stevens D.C."/>
        </authorList>
    </citation>
    <scope>NUCLEOTIDE SEQUENCE</scope>
    <source>
        <strain evidence="1">DSM 53165</strain>
    </source>
</reference>
<dbReference type="EMBL" id="JAIRAU010000031">
    <property type="protein sequence ID" value="MBZ5712470.1"/>
    <property type="molecule type" value="Genomic_DNA"/>
</dbReference>
<evidence type="ECO:0000313" key="1">
    <source>
        <dbReference type="EMBL" id="MBZ5712470.1"/>
    </source>
</evidence>
<protein>
    <submittedName>
        <fullName evidence="1">PxKF domain-containing protein</fullName>
    </submittedName>
</protein>
<organism evidence="1 2">
    <name type="scientific">Nannocystis pusilla</name>
    <dbReference type="NCBI Taxonomy" id="889268"/>
    <lineage>
        <taxon>Bacteria</taxon>
        <taxon>Pseudomonadati</taxon>
        <taxon>Myxococcota</taxon>
        <taxon>Polyangia</taxon>
        <taxon>Nannocystales</taxon>
        <taxon>Nannocystaceae</taxon>
        <taxon>Nannocystis</taxon>
    </lineage>
</organism>
<dbReference type="Proteomes" id="UP001139031">
    <property type="component" value="Unassembled WGS sequence"/>
</dbReference>
<evidence type="ECO:0000313" key="2">
    <source>
        <dbReference type="Proteomes" id="UP001139031"/>
    </source>
</evidence>
<proteinExistence type="predicted"/>